<protein>
    <recommendedName>
        <fullName evidence="4">DUF2905 domain-containing protein</fullName>
    </recommendedName>
</protein>
<dbReference type="PANTHER" id="PTHR36443:SF1">
    <property type="entry name" value="BSR5223 PROTEIN"/>
    <property type="match status" value="1"/>
</dbReference>
<gene>
    <name evidence="2" type="ORF">SAMN05444158_3224</name>
</gene>
<sequence length="66" mass="7543">MARFLVVLGLVLLLAGLFWPYLSQIGLGRLPGDIVIQRENVTFYFPLMTCLLLSVLFSLVFWVVNR</sequence>
<keyword evidence="1" id="KW-0472">Membrane</keyword>
<dbReference type="Proteomes" id="UP000243904">
    <property type="component" value="Chromosome I"/>
</dbReference>
<evidence type="ECO:0000313" key="2">
    <source>
        <dbReference type="EMBL" id="SDS79154.1"/>
    </source>
</evidence>
<dbReference type="AlphaFoldDB" id="A0A1H1V310"/>
<dbReference type="PANTHER" id="PTHR36443">
    <property type="entry name" value="BSR5223 PROTEIN"/>
    <property type="match status" value="1"/>
</dbReference>
<evidence type="ECO:0000256" key="1">
    <source>
        <dbReference type="SAM" id="Phobius"/>
    </source>
</evidence>
<dbReference type="Pfam" id="PF11146">
    <property type="entry name" value="DUF2905"/>
    <property type="match status" value="1"/>
</dbReference>
<dbReference type="EMBL" id="LT629750">
    <property type="protein sequence ID" value="SDS79154.1"/>
    <property type="molecule type" value="Genomic_DNA"/>
</dbReference>
<evidence type="ECO:0008006" key="4">
    <source>
        <dbReference type="Google" id="ProtNLM"/>
    </source>
</evidence>
<keyword evidence="3" id="KW-1185">Reference proteome</keyword>
<evidence type="ECO:0000313" key="3">
    <source>
        <dbReference type="Proteomes" id="UP000243904"/>
    </source>
</evidence>
<reference evidence="3" key="1">
    <citation type="submission" date="2016-10" db="EMBL/GenBank/DDBJ databases">
        <authorList>
            <person name="Varghese N."/>
            <person name="Submissions S."/>
        </authorList>
    </citation>
    <scope>NUCLEOTIDE SEQUENCE [LARGE SCALE GENOMIC DNA]</scope>
    <source>
        <strain evidence="3">GAS369</strain>
    </source>
</reference>
<accession>A0A1H1V310</accession>
<keyword evidence="1" id="KW-1133">Transmembrane helix</keyword>
<dbReference type="InterPro" id="IPR021320">
    <property type="entry name" value="DUF2905"/>
</dbReference>
<proteinExistence type="predicted"/>
<keyword evidence="1" id="KW-0812">Transmembrane</keyword>
<feature type="transmembrane region" description="Helical" evidence="1">
    <location>
        <begin position="44"/>
        <end position="64"/>
    </location>
</feature>
<name>A0A1H1V310_9BRAD</name>
<dbReference type="RefSeq" id="WP_146687956.1">
    <property type="nucleotide sequence ID" value="NZ_LT629750.1"/>
</dbReference>
<organism evidence="2 3">
    <name type="scientific">Bradyrhizobium canariense</name>
    <dbReference type="NCBI Taxonomy" id="255045"/>
    <lineage>
        <taxon>Bacteria</taxon>
        <taxon>Pseudomonadati</taxon>
        <taxon>Pseudomonadota</taxon>
        <taxon>Alphaproteobacteria</taxon>
        <taxon>Hyphomicrobiales</taxon>
        <taxon>Nitrobacteraceae</taxon>
        <taxon>Bradyrhizobium</taxon>
    </lineage>
</organism>